<dbReference type="Pfam" id="PF03801">
    <property type="entry name" value="Ndc80_HEC"/>
    <property type="match status" value="1"/>
</dbReference>
<dbReference type="InterPro" id="IPR055260">
    <property type="entry name" value="Ndc80_CH"/>
</dbReference>
<evidence type="ECO:0000256" key="3">
    <source>
        <dbReference type="ARBA" id="ARBA00022618"/>
    </source>
</evidence>
<evidence type="ECO:0000256" key="1">
    <source>
        <dbReference type="ARBA" id="ARBA00007050"/>
    </source>
</evidence>
<dbReference type="EMBL" id="JABFUD020000005">
    <property type="protein sequence ID" value="KAI5079832.1"/>
    <property type="molecule type" value="Genomic_DNA"/>
</dbReference>
<feature type="region of interest" description="Disordered" evidence="10">
    <location>
        <begin position="1"/>
        <end position="42"/>
    </location>
</feature>
<dbReference type="GO" id="GO:0051315">
    <property type="term" value="P:attachment of mitotic spindle microtubules to kinetochore"/>
    <property type="evidence" value="ECO:0007669"/>
    <property type="project" value="UniProtKB-UniRule"/>
</dbReference>
<feature type="coiled-coil region" evidence="9">
    <location>
        <begin position="436"/>
        <end position="513"/>
    </location>
</feature>
<proteinExistence type="inferred from homology"/>
<feature type="domain" description="Kinetochore protein Ndc80 CH" evidence="11">
    <location>
        <begin position="21"/>
        <end position="150"/>
    </location>
</feature>
<evidence type="ECO:0000256" key="7">
    <source>
        <dbReference type="ARBA" id="ARBA00023328"/>
    </source>
</evidence>
<keyword evidence="6 8" id="KW-0131">Cell cycle</keyword>
<comment type="similarity">
    <text evidence="1 8">Belongs to the NDC80/HEC1 family.</text>
</comment>
<organism evidence="12 13">
    <name type="scientific">Adiantum capillus-veneris</name>
    <name type="common">Maidenhair fern</name>
    <dbReference type="NCBI Taxonomy" id="13818"/>
    <lineage>
        <taxon>Eukaryota</taxon>
        <taxon>Viridiplantae</taxon>
        <taxon>Streptophyta</taxon>
        <taxon>Embryophyta</taxon>
        <taxon>Tracheophyta</taxon>
        <taxon>Polypodiopsida</taxon>
        <taxon>Polypodiidae</taxon>
        <taxon>Polypodiales</taxon>
        <taxon>Pteridineae</taxon>
        <taxon>Pteridaceae</taxon>
        <taxon>Vittarioideae</taxon>
        <taxon>Adiantum</taxon>
    </lineage>
</organism>
<dbReference type="GO" id="GO:0051301">
    <property type="term" value="P:cell division"/>
    <property type="evidence" value="ECO:0007669"/>
    <property type="project" value="UniProtKB-UniRule"/>
</dbReference>
<name>A0A9D4V5K8_ADICA</name>
<evidence type="ECO:0000256" key="10">
    <source>
        <dbReference type="SAM" id="MobiDB-lite"/>
    </source>
</evidence>
<keyword evidence="7 8" id="KW-0137">Centromere</keyword>
<comment type="caution">
    <text evidence="12">The sequence shown here is derived from an EMBL/GenBank/DDBJ whole genome shotgun (WGS) entry which is preliminary data.</text>
</comment>
<dbReference type="GO" id="GO:0005634">
    <property type="term" value="C:nucleus"/>
    <property type="evidence" value="ECO:0007669"/>
    <property type="project" value="UniProtKB-SubCell"/>
</dbReference>
<comment type="function">
    <text evidence="8">Acts as a component of the essential kinetochore-associated NDC80 complex, which is required for chromosome segregation and spindle checkpoint activity.</text>
</comment>
<dbReference type="InterPro" id="IPR055307">
    <property type="entry name" value="NDC80_plants"/>
</dbReference>
<keyword evidence="3 8" id="KW-0132">Cell division</keyword>
<evidence type="ECO:0000256" key="8">
    <source>
        <dbReference type="RuleBase" id="RU368072"/>
    </source>
</evidence>
<evidence type="ECO:0000256" key="2">
    <source>
        <dbReference type="ARBA" id="ARBA00022454"/>
    </source>
</evidence>
<sequence length="558" mass="63722">MAGRAARPRNARPSIASAGRPSVSRRSSVTYSKAGAPRVDNRPINDKGFQIASMRKLVEYLSTHGYGFPIPPKLLPTGKDIHNMIEFLIHQIDPHFPLTRLEDDVPFFFRSIGYPFQISKSALYAAGSPHSWPNLLAALSWLVDTLLCAEAEINRREDQSFSIGNFIAQSYMYFLLGKDDACDALEEDIQKQFDEETQALQREAELTAKQIMELDSKLQGLKSGPSPLEALETKKSLLVTDLGKFHALIQNLNAHKSGLEKRVEQHNQQINSKEAELETITVENQDMARRVAQQTFSVEDYEKMTRERQRIEEDFQSATAWRKAKEKEIWDLEVLWAKKFKQLEELALDCKNARKRLKLPSQESSAGNSYEIQLNSRGETVEDLVGVNIKEHIRPHLLALQEEIEKNAREKWNESTELLKENTVLEDALKGKQAFNSQVEARTKELEASIKKKQETLECLQSEVKRVQSHIKEDEENVKTLERESAERHKRTNKECEQQEAAVEQELQQEAASLVALMEAESSLMEQIHARRNVVKARVADLKEMVSNNYVRKLKESG</sequence>
<keyword evidence="8" id="KW-0995">Kinetochore</keyword>
<evidence type="ECO:0000256" key="4">
    <source>
        <dbReference type="ARBA" id="ARBA00022776"/>
    </source>
</evidence>
<evidence type="ECO:0000256" key="6">
    <source>
        <dbReference type="ARBA" id="ARBA00023306"/>
    </source>
</evidence>
<comment type="subcellular location">
    <subcellularLocation>
        <location evidence="8">Chromosome</location>
        <location evidence="8">Centromere</location>
        <location evidence="8">Kinetochore</location>
    </subcellularLocation>
    <subcellularLocation>
        <location evidence="8">Nucleus</location>
    </subcellularLocation>
</comment>
<comment type="subunit">
    <text evidence="8">Component of the NDC80 complex.</text>
</comment>
<keyword evidence="13" id="KW-1185">Reference proteome</keyword>
<accession>A0A9D4V5K8</accession>
<evidence type="ECO:0000313" key="13">
    <source>
        <dbReference type="Proteomes" id="UP000886520"/>
    </source>
</evidence>
<evidence type="ECO:0000313" key="12">
    <source>
        <dbReference type="EMBL" id="KAI5079832.1"/>
    </source>
</evidence>
<gene>
    <name evidence="12" type="ORF">GOP47_0005311</name>
</gene>
<dbReference type="Gene3D" id="1.10.418.30">
    <property type="entry name" value="Ncd80 complex, Ncd80 subunit"/>
    <property type="match status" value="1"/>
</dbReference>
<dbReference type="OrthoDB" id="7459479at2759"/>
<dbReference type="Proteomes" id="UP000886520">
    <property type="component" value="Chromosome 5"/>
</dbReference>
<keyword evidence="5 9" id="KW-0175">Coiled coil</keyword>
<evidence type="ECO:0000256" key="5">
    <source>
        <dbReference type="ARBA" id="ARBA00023054"/>
    </source>
</evidence>
<evidence type="ECO:0000259" key="11">
    <source>
        <dbReference type="Pfam" id="PF03801"/>
    </source>
</evidence>
<dbReference type="AlphaFoldDB" id="A0A9D4V5K8"/>
<dbReference type="GO" id="GO:0031262">
    <property type="term" value="C:Ndc80 complex"/>
    <property type="evidence" value="ECO:0007669"/>
    <property type="project" value="UniProtKB-UniRule"/>
</dbReference>
<reference evidence="12 13" key="1">
    <citation type="submission" date="2021-01" db="EMBL/GenBank/DDBJ databases">
        <title>Adiantum capillus-veneris genome.</title>
        <authorList>
            <person name="Fang Y."/>
            <person name="Liao Q."/>
        </authorList>
    </citation>
    <scope>NUCLEOTIDE SEQUENCE [LARGE SCALE GENOMIC DNA]</scope>
    <source>
        <strain evidence="12">H3</strain>
        <tissue evidence="12">Leaf</tissue>
    </source>
</reference>
<keyword evidence="4 8" id="KW-0498">Mitosis</keyword>
<evidence type="ECO:0000256" key="9">
    <source>
        <dbReference type="SAM" id="Coils"/>
    </source>
</evidence>
<dbReference type="PANTHER" id="PTHR46681">
    <property type="entry name" value="KINETOCHORE PROTEIN NDC80 HOMOLOG"/>
    <property type="match status" value="1"/>
</dbReference>
<feature type="compositionally biased region" description="Basic residues" evidence="10">
    <location>
        <begin position="1"/>
        <end position="10"/>
    </location>
</feature>
<protein>
    <recommendedName>
        <fullName evidence="8">Kinetochore protein NDC80</fullName>
    </recommendedName>
</protein>
<dbReference type="PANTHER" id="PTHR46681:SF1">
    <property type="entry name" value="KINETOCHORE PROTEIN NDC80 HOMOLOG"/>
    <property type="match status" value="1"/>
</dbReference>
<keyword evidence="2 8" id="KW-0158">Chromosome</keyword>
<keyword evidence="8" id="KW-0539">Nucleus</keyword>
<feature type="coiled-coil region" evidence="9">
    <location>
        <begin position="249"/>
        <end position="290"/>
    </location>
</feature>
<dbReference type="InterPro" id="IPR038273">
    <property type="entry name" value="Ndc80_sf"/>
</dbReference>